<evidence type="ECO:0000256" key="5">
    <source>
        <dbReference type="RuleBase" id="RU362118"/>
    </source>
</evidence>
<evidence type="ECO:0000256" key="1">
    <source>
        <dbReference type="ARBA" id="ARBA00001933"/>
    </source>
</evidence>
<evidence type="ECO:0000313" key="7">
    <source>
        <dbReference type="EMBL" id="KOS07029.1"/>
    </source>
</evidence>
<evidence type="ECO:0000256" key="2">
    <source>
        <dbReference type="ARBA" id="ARBA00009077"/>
    </source>
</evidence>
<name>A0A0M9VIT9_9FLAO</name>
<organism evidence="7 8">
    <name type="scientific">Flavobacterium akiainvivens</name>
    <dbReference type="NCBI Taxonomy" id="1202724"/>
    <lineage>
        <taxon>Bacteria</taxon>
        <taxon>Pseudomonadati</taxon>
        <taxon>Bacteroidota</taxon>
        <taxon>Flavobacteriia</taxon>
        <taxon>Flavobacteriales</taxon>
        <taxon>Flavobacteriaceae</taxon>
        <taxon>Flavobacterium</taxon>
    </lineage>
</organism>
<dbReference type="Gene3D" id="3.90.1150.10">
    <property type="entry name" value="Aspartate Aminotransferase, domain 1"/>
    <property type="match status" value="1"/>
</dbReference>
<feature type="modified residue" description="N6-(pyridoxal phosphate)lysine" evidence="4">
    <location>
        <position position="195"/>
    </location>
</feature>
<comment type="similarity">
    <text evidence="2 5">Belongs to the trans-sulfuration enzymes family.</text>
</comment>
<dbReference type="PANTHER" id="PTHR11808:SF15">
    <property type="entry name" value="CYSTATHIONINE GAMMA-LYASE"/>
    <property type="match status" value="1"/>
</dbReference>
<dbReference type="FunFam" id="3.90.1150.10:FF:000008">
    <property type="entry name" value="Cystathionine gamma-synthase"/>
    <property type="match status" value="1"/>
</dbReference>
<sequence>MKFNTKAIHGGQHHDPSTGAVMPPVYQTSTFAQTSPGVHTGYEYSRAANPTRTALENALASIENGTRGLAFSSGLAATDTVMKLLKPGDEVIAMDDLYGGTYRMFTRIYADYGITFHFVDLNDTEKLKALINDKTKLVWMETPTNPLMKLADISAVAEITKSKNILFAVDNTFATPYLQRPLDLGADIVMHSATKYLGGHSDVIAGALVVRDESLGEKLHFAQFATGGTLGPQDSYLVLRGIKTLHIRMERHCLNGQKVAEYLAQHPKVATVFYPGLESHPQHELAKRQMQGGFGGMVSFTFKSGEKADAISFLENVKVFTLAESLGGVESLANHPALMTHASIPEPKRKEIGITDDLVRLSVGIEDIDDLIEDIETALAP</sequence>
<dbReference type="InterPro" id="IPR015421">
    <property type="entry name" value="PyrdxlP-dep_Trfase_major"/>
</dbReference>
<dbReference type="PROSITE" id="PS00868">
    <property type="entry name" value="CYS_MET_METAB_PP"/>
    <property type="match status" value="1"/>
</dbReference>
<comment type="cofactor">
    <cofactor evidence="1 5">
        <name>pyridoxal 5'-phosphate</name>
        <dbReference type="ChEBI" id="CHEBI:597326"/>
    </cofactor>
</comment>
<evidence type="ECO:0000313" key="8">
    <source>
        <dbReference type="Proteomes" id="UP000037755"/>
    </source>
</evidence>
<dbReference type="InterPro" id="IPR000277">
    <property type="entry name" value="Cys/Met-Metab_PyrdxlP-dep_enz"/>
</dbReference>
<accession>A0A0M9VIT9</accession>
<comment type="caution">
    <text evidence="7">The sequence shown here is derived from an EMBL/GenBank/DDBJ whole genome shotgun (WGS) entry which is preliminary data.</text>
</comment>
<dbReference type="InterPro" id="IPR015422">
    <property type="entry name" value="PyrdxlP-dep_Trfase_small"/>
</dbReference>
<evidence type="ECO:0000256" key="4">
    <source>
        <dbReference type="PIRSR" id="PIRSR001434-2"/>
    </source>
</evidence>
<dbReference type="PATRIC" id="fig|1202724.3.peg.2917"/>
<dbReference type="GO" id="GO:0030170">
    <property type="term" value="F:pyridoxal phosphate binding"/>
    <property type="evidence" value="ECO:0007669"/>
    <property type="project" value="InterPro"/>
</dbReference>
<dbReference type="Pfam" id="PF01053">
    <property type="entry name" value="Cys_Met_Meta_PP"/>
    <property type="match status" value="1"/>
</dbReference>
<dbReference type="STRING" id="1202724.AM493_14045"/>
<dbReference type="GO" id="GO:0004123">
    <property type="term" value="F:cystathionine gamma-lyase activity"/>
    <property type="evidence" value="ECO:0007669"/>
    <property type="project" value="UniProtKB-ARBA"/>
</dbReference>
<keyword evidence="8" id="KW-1185">Reference proteome</keyword>
<feature type="region of interest" description="Disordered" evidence="6">
    <location>
        <begin position="1"/>
        <end position="20"/>
    </location>
</feature>
<protein>
    <submittedName>
        <fullName evidence="7">Cystathionine gamma-synthase</fullName>
    </submittedName>
</protein>
<dbReference type="NCBIfam" id="NF005871">
    <property type="entry name" value="PRK07811.1"/>
    <property type="match status" value="1"/>
</dbReference>
<dbReference type="PIRSF" id="PIRSF001434">
    <property type="entry name" value="CGS"/>
    <property type="match status" value="1"/>
</dbReference>
<dbReference type="Gene3D" id="3.40.640.10">
    <property type="entry name" value="Type I PLP-dependent aspartate aminotransferase-like (Major domain)"/>
    <property type="match status" value="1"/>
</dbReference>
<dbReference type="PANTHER" id="PTHR11808">
    <property type="entry name" value="TRANS-SULFURATION ENZYME FAMILY MEMBER"/>
    <property type="match status" value="1"/>
</dbReference>
<dbReference type="RefSeq" id="WP_054408664.1">
    <property type="nucleotide sequence ID" value="NZ_FOYA01000009.1"/>
</dbReference>
<dbReference type="Proteomes" id="UP000037755">
    <property type="component" value="Unassembled WGS sequence"/>
</dbReference>
<dbReference type="GO" id="GO:0019346">
    <property type="term" value="P:transsulfuration"/>
    <property type="evidence" value="ECO:0007669"/>
    <property type="project" value="InterPro"/>
</dbReference>
<gene>
    <name evidence="7" type="ORF">AM493_14045</name>
</gene>
<dbReference type="OrthoDB" id="9803729at2"/>
<proteinExistence type="inferred from homology"/>
<dbReference type="GO" id="GO:0019343">
    <property type="term" value="P:cysteine biosynthetic process via cystathionine"/>
    <property type="evidence" value="ECO:0007669"/>
    <property type="project" value="TreeGrafter"/>
</dbReference>
<dbReference type="EMBL" id="LIYD01000005">
    <property type="protein sequence ID" value="KOS07029.1"/>
    <property type="molecule type" value="Genomic_DNA"/>
</dbReference>
<dbReference type="AlphaFoldDB" id="A0A0M9VIT9"/>
<evidence type="ECO:0000256" key="6">
    <source>
        <dbReference type="SAM" id="MobiDB-lite"/>
    </source>
</evidence>
<dbReference type="InterPro" id="IPR015424">
    <property type="entry name" value="PyrdxlP-dep_Trfase"/>
</dbReference>
<dbReference type="FunFam" id="3.40.640.10:FF:000009">
    <property type="entry name" value="Cystathionine gamma-synthase homolog"/>
    <property type="match status" value="1"/>
</dbReference>
<dbReference type="CDD" id="cd00614">
    <property type="entry name" value="CGS_like"/>
    <property type="match status" value="1"/>
</dbReference>
<dbReference type="InterPro" id="IPR054542">
    <property type="entry name" value="Cys_met_metab_PP"/>
</dbReference>
<keyword evidence="3 4" id="KW-0663">Pyridoxal phosphate</keyword>
<reference evidence="7 8" key="1">
    <citation type="submission" date="2015-08" db="EMBL/GenBank/DDBJ databases">
        <title>Whole genome sequence of Flavobacterium akiainvivens IK-1T, from decaying Wikstroemia oahuensis, an endemic Hawaiian shrub.</title>
        <authorList>
            <person name="Wan X."/>
            <person name="Hou S."/>
            <person name="Saito J."/>
            <person name="Donachie S."/>
        </authorList>
    </citation>
    <scope>NUCLEOTIDE SEQUENCE [LARGE SCALE GENOMIC DNA]</scope>
    <source>
        <strain evidence="7 8">IK-1</strain>
    </source>
</reference>
<dbReference type="GO" id="GO:0005737">
    <property type="term" value="C:cytoplasm"/>
    <property type="evidence" value="ECO:0007669"/>
    <property type="project" value="TreeGrafter"/>
</dbReference>
<evidence type="ECO:0000256" key="3">
    <source>
        <dbReference type="ARBA" id="ARBA00022898"/>
    </source>
</evidence>
<dbReference type="SUPFAM" id="SSF53383">
    <property type="entry name" value="PLP-dependent transferases"/>
    <property type="match status" value="1"/>
</dbReference>